<feature type="transmembrane region" description="Helical" evidence="10">
    <location>
        <begin position="6"/>
        <end position="21"/>
    </location>
</feature>
<comment type="subcellular location">
    <subcellularLocation>
        <location evidence="1 10">Cell membrane</location>
        <topology evidence="1 10">Multi-pass membrane protein</topology>
    </subcellularLocation>
</comment>
<evidence type="ECO:0000256" key="8">
    <source>
        <dbReference type="ARBA" id="ARBA00023136"/>
    </source>
</evidence>
<dbReference type="KEGG" id="arac:E0W69_004900"/>
<comment type="caution">
    <text evidence="10">Lacks conserved residue(s) required for the propagation of feature annotation.</text>
</comment>
<dbReference type="Proteomes" id="UP000292424">
    <property type="component" value="Chromosome"/>
</dbReference>
<dbReference type="Gene3D" id="6.10.140.1330">
    <property type="match status" value="1"/>
</dbReference>
<comment type="similarity">
    <text evidence="10">Belongs to the monovalent cation:proton antiporter 1 (CPA1) transporter (TC 2.A.36) family.</text>
</comment>
<dbReference type="PANTHER" id="PTHR10110">
    <property type="entry name" value="SODIUM/HYDROGEN EXCHANGER"/>
    <property type="match status" value="1"/>
</dbReference>
<evidence type="ECO:0000256" key="7">
    <source>
        <dbReference type="ARBA" id="ARBA00023065"/>
    </source>
</evidence>
<dbReference type="Pfam" id="PF00999">
    <property type="entry name" value="Na_H_Exchanger"/>
    <property type="match status" value="1"/>
</dbReference>
<dbReference type="GO" id="GO:0015386">
    <property type="term" value="F:potassium:proton antiporter activity"/>
    <property type="evidence" value="ECO:0007669"/>
    <property type="project" value="TreeGrafter"/>
</dbReference>
<dbReference type="InterPro" id="IPR004705">
    <property type="entry name" value="Cation/H_exchanger_CPA1_bac"/>
</dbReference>
<keyword evidence="7 10" id="KW-0406">Ion transport</keyword>
<feature type="transmembrane region" description="Helical" evidence="10">
    <location>
        <begin position="85"/>
        <end position="109"/>
    </location>
</feature>
<evidence type="ECO:0000256" key="10">
    <source>
        <dbReference type="RuleBase" id="RU366002"/>
    </source>
</evidence>
<evidence type="ECO:0000256" key="1">
    <source>
        <dbReference type="ARBA" id="ARBA00004651"/>
    </source>
</evidence>
<dbReference type="NCBIfam" id="TIGR00831">
    <property type="entry name" value="a_cpa1"/>
    <property type="match status" value="1"/>
</dbReference>
<dbReference type="InterPro" id="IPR018422">
    <property type="entry name" value="Cation/H_exchanger_CPA1"/>
</dbReference>
<keyword evidence="5 10" id="KW-1133">Transmembrane helix</keyword>
<evidence type="ECO:0000256" key="6">
    <source>
        <dbReference type="ARBA" id="ARBA00023053"/>
    </source>
</evidence>
<organism evidence="12 13">
    <name type="scientific">Rhizosphaericola mali</name>
    <dbReference type="NCBI Taxonomy" id="2545455"/>
    <lineage>
        <taxon>Bacteria</taxon>
        <taxon>Pseudomonadati</taxon>
        <taxon>Bacteroidota</taxon>
        <taxon>Chitinophagia</taxon>
        <taxon>Chitinophagales</taxon>
        <taxon>Chitinophagaceae</taxon>
        <taxon>Rhizosphaericola</taxon>
    </lineage>
</organism>
<feature type="transmembrane region" description="Helical" evidence="10">
    <location>
        <begin position="115"/>
        <end position="137"/>
    </location>
</feature>
<keyword evidence="8 10" id="KW-0472">Membrane</keyword>
<feature type="transmembrane region" description="Helical" evidence="10">
    <location>
        <begin position="28"/>
        <end position="48"/>
    </location>
</feature>
<evidence type="ECO:0000313" key="13">
    <source>
        <dbReference type="Proteomes" id="UP000292424"/>
    </source>
</evidence>
<keyword evidence="10" id="KW-0050">Antiport</keyword>
<evidence type="ECO:0000256" key="5">
    <source>
        <dbReference type="ARBA" id="ARBA00022989"/>
    </source>
</evidence>
<dbReference type="AlphaFoldDB" id="A0A5P2G053"/>
<gene>
    <name evidence="12" type="ORF">E0W69_004900</name>
</gene>
<dbReference type="EMBL" id="CP044016">
    <property type="protein sequence ID" value="QES88028.1"/>
    <property type="molecule type" value="Genomic_DNA"/>
</dbReference>
<dbReference type="GO" id="GO:0015385">
    <property type="term" value="F:sodium:proton antiporter activity"/>
    <property type="evidence" value="ECO:0007669"/>
    <property type="project" value="InterPro"/>
</dbReference>
<comment type="function">
    <text evidence="10">Na(+)/H(+) antiporter that extrudes sodium in exchange for external protons.</text>
</comment>
<proteinExistence type="inferred from homology"/>
<keyword evidence="9 10" id="KW-0739">Sodium transport</keyword>
<sequence length="547" mass="61506">MQNFGIVIFLFSVLVCSSFLIKKVRMPAPIFFVLAGLFIGFVPLFPTLKLDPEVVFVIFLPPLLYDTAVRTSWSDFKADIRPITALAVSLVFCTMSFVALIAHCFIPGFSWPLAFLLGAIVSPPDAVAATGIIKGLGLDKRIITILEGESMVNDASALIAYKYALIAVATGNFIFWKAGMQFLLMAAGGIVVGILIGYILYLFHKKVKNKVTTETSLTLLTPFLSYLSAEQLNVSGILSVVSTGIFLSWHAHEIFAYQTRSSVQAVWKTMMFLLNGFVFILIGMQLPDILSQLSSYTWLQLSIYGLIISMVTILSRILWVFAGAYAYRLFPFIKWRKTMKLTSKPHEDGQTWKSVFVISWTGTRGIISLSAALAIPLTLATGHLFPQRAMIIFLCFVVIFTTLVVQGMSLMPLLDMLGIKPIRKMELEMLRLQLHIAQETVAFIGNEYTSDSQVIFKNILEKEYQMLALHIEEEINQYVREGDIHRTESLVPLPAIQKAHIEIIGFQRELLLNLHKNNIFDSDVIRKVESNIDLDEMLFDRQNPYSK</sequence>
<feature type="transmembrane region" description="Helical" evidence="10">
    <location>
        <begin position="265"/>
        <end position="283"/>
    </location>
</feature>
<evidence type="ECO:0000256" key="4">
    <source>
        <dbReference type="ARBA" id="ARBA00022692"/>
    </source>
</evidence>
<feature type="transmembrane region" description="Helical" evidence="10">
    <location>
        <begin position="391"/>
        <end position="414"/>
    </location>
</feature>
<reference evidence="12 13" key="1">
    <citation type="submission" date="2019-09" db="EMBL/GenBank/DDBJ databases">
        <title>Complete genome sequence of Arachidicoccus sp. B3-10 isolated from apple orchard soil.</title>
        <authorList>
            <person name="Kim H.S."/>
            <person name="Han K.-I."/>
            <person name="Suh M.K."/>
            <person name="Lee K.C."/>
            <person name="Eom M.K."/>
            <person name="Kim J.-S."/>
            <person name="Kang S.W."/>
            <person name="Sin Y."/>
            <person name="Lee J.-S."/>
        </authorList>
    </citation>
    <scope>NUCLEOTIDE SEQUENCE [LARGE SCALE GENOMIC DNA]</scope>
    <source>
        <strain evidence="12 13">B3-10</strain>
    </source>
</reference>
<feature type="transmembrane region" description="Helical" evidence="10">
    <location>
        <begin position="158"/>
        <end position="176"/>
    </location>
</feature>
<keyword evidence="13" id="KW-1185">Reference proteome</keyword>
<feature type="transmembrane region" description="Helical" evidence="10">
    <location>
        <begin position="54"/>
        <end position="73"/>
    </location>
</feature>
<evidence type="ECO:0000313" key="12">
    <source>
        <dbReference type="EMBL" id="QES88028.1"/>
    </source>
</evidence>
<accession>A0A5P2G053</accession>
<dbReference type="OrthoDB" id="9809206at2"/>
<dbReference type="PANTHER" id="PTHR10110:SF86">
    <property type="entry name" value="SODIUM_HYDROGEN EXCHANGER 7"/>
    <property type="match status" value="1"/>
</dbReference>
<evidence type="ECO:0000256" key="2">
    <source>
        <dbReference type="ARBA" id="ARBA00022448"/>
    </source>
</evidence>
<keyword evidence="3 10" id="KW-1003">Cell membrane</keyword>
<feature type="transmembrane region" description="Helical" evidence="10">
    <location>
        <begin position="303"/>
        <end position="327"/>
    </location>
</feature>
<evidence type="ECO:0000259" key="11">
    <source>
        <dbReference type="Pfam" id="PF00999"/>
    </source>
</evidence>
<evidence type="ECO:0000256" key="3">
    <source>
        <dbReference type="ARBA" id="ARBA00022475"/>
    </source>
</evidence>
<evidence type="ECO:0000256" key="9">
    <source>
        <dbReference type="ARBA" id="ARBA00023201"/>
    </source>
</evidence>
<dbReference type="RefSeq" id="WP_131328915.1">
    <property type="nucleotide sequence ID" value="NZ_CP044016.1"/>
</dbReference>
<feature type="domain" description="Cation/H+ exchanger transmembrane" evidence="11">
    <location>
        <begin position="12"/>
        <end position="414"/>
    </location>
</feature>
<feature type="transmembrane region" description="Helical" evidence="10">
    <location>
        <begin position="182"/>
        <end position="203"/>
    </location>
</feature>
<dbReference type="GO" id="GO:0051453">
    <property type="term" value="P:regulation of intracellular pH"/>
    <property type="evidence" value="ECO:0007669"/>
    <property type="project" value="TreeGrafter"/>
</dbReference>
<dbReference type="InterPro" id="IPR006153">
    <property type="entry name" value="Cation/H_exchanger_TM"/>
</dbReference>
<keyword evidence="4 10" id="KW-0812">Transmembrane</keyword>
<name>A0A5P2G053_9BACT</name>
<keyword evidence="2 10" id="KW-0813">Transport</keyword>
<protein>
    <submittedName>
        <fullName evidence="12">Na+/H+ antiporter</fullName>
    </submittedName>
</protein>
<dbReference type="GO" id="GO:0005886">
    <property type="term" value="C:plasma membrane"/>
    <property type="evidence" value="ECO:0007669"/>
    <property type="project" value="UniProtKB-SubCell"/>
</dbReference>
<keyword evidence="6 10" id="KW-0915">Sodium</keyword>
<dbReference type="GO" id="GO:0098719">
    <property type="term" value="P:sodium ion import across plasma membrane"/>
    <property type="evidence" value="ECO:0007669"/>
    <property type="project" value="TreeGrafter"/>
</dbReference>